<keyword evidence="2" id="KW-1185">Reference proteome</keyword>
<proteinExistence type="predicted"/>
<organism evidence="1 2">
    <name type="scientific">Taenia crassiceps</name>
    <dbReference type="NCBI Taxonomy" id="6207"/>
    <lineage>
        <taxon>Eukaryota</taxon>
        <taxon>Metazoa</taxon>
        <taxon>Spiralia</taxon>
        <taxon>Lophotrochozoa</taxon>
        <taxon>Platyhelminthes</taxon>
        <taxon>Cestoda</taxon>
        <taxon>Eucestoda</taxon>
        <taxon>Cyclophyllidea</taxon>
        <taxon>Taeniidae</taxon>
        <taxon>Taenia</taxon>
    </lineage>
</organism>
<reference evidence="1 2" key="1">
    <citation type="journal article" date="2022" name="Front. Cell. Infect. Microbiol.">
        <title>The Genomes of Two Strains of Taenia crassiceps the Animal Model for the Study of Human Cysticercosis.</title>
        <authorList>
            <person name="Bobes R.J."/>
            <person name="Estrada K."/>
            <person name="Rios-Valencia D.G."/>
            <person name="Calderon-Gallegos A."/>
            <person name="de la Torre P."/>
            <person name="Carrero J.C."/>
            <person name="Sanchez-Flores A."/>
            <person name="Laclette J.P."/>
        </authorList>
    </citation>
    <scope>NUCLEOTIDE SEQUENCE [LARGE SCALE GENOMIC DNA]</scope>
    <source>
        <strain evidence="1">WFUcys</strain>
    </source>
</reference>
<name>A0ABR4Q510_9CEST</name>
<sequence length="328" mass="36446">MYRSESCGVSSPVVATISPTTDSSNFKGENGEKILRQFVRALEHIRLPTNGPIVEFILCTFQDSLRFSTPVRPRSKSALLEVQIWAKWLPKKDSSPRATAFDTLGVPAPRFLGFLQLPLLELLRTAKSTDLPEAFHWACLRQDTSWEPTSSYDRFPVYPLFQPSVDNLNDNWIALSIGSSVPTTSEDDELMREFKVPRCAATTGHAALSWYSNAQANKGMPALCDTVAVAPSPTKVESFPAYVHLERANRLASDATRLDWTGVETFASFVVTDENRVETGAQRVVVTPLASNRVSPVWNYRRFVRLPLALVTTESKVCFHASCATTSK</sequence>
<dbReference type="Proteomes" id="UP001651158">
    <property type="component" value="Unassembled WGS sequence"/>
</dbReference>
<evidence type="ECO:0000313" key="1">
    <source>
        <dbReference type="EMBL" id="KAL5104748.1"/>
    </source>
</evidence>
<protein>
    <submittedName>
        <fullName evidence="1">Uncharacterized protein</fullName>
    </submittedName>
</protein>
<gene>
    <name evidence="1" type="ORF">TcWFU_008229</name>
</gene>
<dbReference type="EMBL" id="JAKROA010000011">
    <property type="protein sequence ID" value="KAL5104748.1"/>
    <property type="molecule type" value="Genomic_DNA"/>
</dbReference>
<comment type="caution">
    <text evidence="1">The sequence shown here is derived from an EMBL/GenBank/DDBJ whole genome shotgun (WGS) entry which is preliminary data.</text>
</comment>
<evidence type="ECO:0000313" key="2">
    <source>
        <dbReference type="Proteomes" id="UP001651158"/>
    </source>
</evidence>
<accession>A0ABR4Q510</accession>